<sequence>MPQTYAESQKQLTKESITESLFLLLKEKDYATITVTDIAQKAGVSRMAFYRHYRDKSQVIEEYTNKLYEAFFRKAQNLSVRTPETVSHELVGYFDRHSGLFLESLERGYNQILFRLFSEALGEFYNATVTWENYKGMRAYYWNTFMAAGLFFVLMDWIRRGKAESIEEMAQLVTEMNT</sequence>
<dbReference type="Proteomes" id="UP000476064">
    <property type="component" value="Chromosome"/>
</dbReference>
<organism evidence="5 6">
    <name type="scientific">Paenibacillus lycopersici</name>
    <dbReference type="NCBI Taxonomy" id="2704462"/>
    <lineage>
        <taxon>Bacteria</taxon>
        <taxon>Bacillati</taxon>
        <taxon>Bacillota</taxon>
        <taxon>Bacilli</taxon>
        <taxon>Bacillales</taxon>
        <taxon>Paenibacillaceae</taxon>
        <taxon>Paenibacillus</taxon>
    </lineage>
</organism>
<evidence type="ECO:0000256" key="3">
    <source>
        <dbReference type="SAM" id="Phobius"/>
    </source>
</evidence>
<dbReference type="InterPro" id="IPR050624">
    <property type="entry name" value="HTH-type_Tx_Regulator"/>
</dbReference>
<dbReference type="GO" id="GO:0003677">
    <property type="term" value="F:DNA binding"/>
    <property type="evidence" value="ECO:0007669"/>
    <property type="project" value="UniProtKB-UniRule"/>
</dbReference>
<evidence type="ECO:0000313" key="6">
    <source>
        <dbReference type="Proteomes" id="UP000476064"/>
    </source>
</evidence>
<name>A0A6C0G644_9BACL</name>
<dbReference type="Pfam" id="PF14278">
    <property type="entry name" value="TetR_C_8"/>
    <property type="match status" value="1"/>
</dbReference>
<dbReference type="PANTHER" id="PTHR43479">
    <property type="entry name" value="ACREF/ENVCD OPERON REPRESSOR-RELATED"/>
    <property type="match status" value="1"/>
</dbReference>
<protein>
    <submittedName>
        <fullName evidence="5">TetR/AcrR family transcriptional regulator</fullName>
    </submittedName>
</protein>
<dbReference type="EMBL" id="CP048209">
    <property type="protein sequence ID" value="QHT62750.1"/>
    <property type="molecule type" value="Genomic_DNA"/>
</dbReference>
<proteinExistence type="predicted"/>
<dbReference type="AlphaFoldDB" id="A0A6C0G644"/>
<reference evidence="5 6" key="1">
    <citation type="submission" date="2020-01" db="EMBL/GenBank/DDBJ databases">
        <title>Paenibacillus sp. nov., isolated from tomato rhizosphere.</title>
        <authorList>
            <person name="Weon H.-Y."/>
            <person name="Lee S.A."/>
        </authorList>
    </citation>
    <scope>NUCLEOTIDE SEQUENCE [LARGE SCALE GENOMIC DNA]</scope>
    <source>
        <strain evidence="5 6">12200R-189</strain>
    </source>
</reference>
<accession>A0A6C0G644</accession>
<gene>
    <name evidence="5" type="ORF">GXP70_24050</name>
</gene>
<dbReference type="InterPro" id="IPR039532">
    <property type="entry name" value="TetR_C_Firmicutes"/>
</dbReference>
<feature type="DNA-binding region" description="H-T-H motif" evidence="2">
    <location>
        <begin position="34"/>
        <end position="53"/>
    </location>
</feature>
<dbReference type="PANTHER" id="PTHR43479:SF11">
    <property type="entry name" value="ACREF_ENVCD OPERON REPRESSOR-RELATED"/>
    <property type="match status" value="1"/>
</dbReference>
<dbReference type="InterPro" id="IPR001647">
    <property type="entry name" value="HTH_TetR"/>
</dbReference>
<dbReference type="InterPro" id="IPR009057">
    <property type="entry name" value="Homeodomain-like_sf"/>
</dbReference>
<keyword evidence="6" id="KW-1185">Reference proteome</keyword>
<dbReference type="RefSeq" id="WP_162359181.1">
    <property type="nucleotide sequence ID" value="NZ_CP048209.1"/>
</dbReference>
<dbReference type="KEGG" id="plyc:GXP70_24050"/>
<dbReference type="Pfam" id="PF00440">
    <property type="entry name" value="TetR_N"/>
    <property type="match status" value="1"/>
</dbReference>
<keyword evidence="3" id="KW-0472">Membrane</keyword>
<keyword evidence="1 2" id="KW-0238">DNA-binding</keyword>
<evidence type="ECO:0000259" key="4">
    <source>
        <dbReference type="PROSITE" id="PS50977"/>
    </source>
</evidence>
<keyword evidence="3" id="KW-1133">Transmembrane helix</keyword>
<feature type="domain" description="HTH tetR-type" evidence="4">
    <location>
        <begin position="11"/>
        <end position="71"/>
    </location>
</feature>
<keyword evidence="3" id="KW-0812">Transmembrane</keyword>
<feature type="transmembrane region" description="Helical" evidence="3">
    <location>
        <begin position="139"/>
        <end position="158"/>
    </location>
</feature>
<dbReference type="SUPFAM" id="SSF46689">
    <property type="entry name" value="Homeodomain-like"/>
    <property type="match status" value="1"/>
</dbReference>
<evidence type="ECO:0000313" key="5">
    <source>
        <dbReference type="EMBL" id="QHT62750.1"/>
    </source>
</evidence>
<evidence type="ECO:0000256" key="1">
    <source>
        <dbReference type="ARBA" id="ARBA00023125"/>
    </source>
</evidence>
<evidence type="ECO:0000256" key="2">
    <source>
        <dbReference type="PROSITE-ProRule" id="PRU00335"/>
    </source>
</evidence>
<dbReference type="Gene3D" id="1.10.357.10">
    <property type="entry name" value="Tetracycline Repressor, domain 2"/>
    <property type="match status" value="1"/>
</dbReference>
<dbReference type="PROSITE" id="PS50977">
    <property type="entry name" value="HTH_TETR_2"/>
    <property type="match status" value="1"/>
</dbReference>